<feature type="transmembrane region" description="Helical" evidence="1">
    <location>
        <begin position="76"/>
        <end position="99"/>
    </location>
</feature>
<name>A0A2W5Q7H7_VARPD</name>
<reference evidence="2 3" key="1">
    <citation type="submission" date="2017-08" db="EMBL/GenBank/DDBJ databases">
        <title>Infants hospitalized years apart are colonized by the same room-sourced microbial strains.</title>
        <authorList>
            <person name="Brooks B."/>
            <person name="Olm M.R."/>
            <person name="Firek B.A."/>
            <person name="Baker R."/>
            <person name="Thomas B.C."/>
            <person name="Morowitz M.J."/>
            <person name="Banfield J.F."/>
        </authorList>
    </citation>
    <scope>NUCLEOTIDE SEQUENCE [LARGE SCALE GENOMIC DNA]</scope>
    <source>
        <strain evidence="2">S2_005_003_R2_41</strain>
    </source>
</reference>
<protein>
    <submittedName>
        <fullName evidence="2">Uncharacterized protein</fullName>
    </submittedName>
</protein>
<dbReference type="Proteomes" id="UP000249135">
    <property type="component" value="Unassembled WGS sequence"/>
</dbReference>
<feature type="transmembrane region" description="Helical" evidence="1">
    <location>
        <begin position="128"/>
        <end position="151"/>
    </location>
</feature>
<evidence type="ECO:0000256" key="1">
    <source>
        <dbReference type="SAM" id="Phobius"/>
    </source>
</evidence>
<comment type="caution">
    <text evidence="2">The sequence shown here is derived from an EMBL/GenBank/DDBJ whole genome shotgun (WGS) entry which is preliminary data.</text>
</comment>
<dbReference type="AlphaFoldDB" id="A0A2W5Q7H7"/>
<evidence type="ECO:0000313" key="2">
    <source>
        <dbReference type="EMBL" id="PZQ73248.1"/>
    </source>
</evidence>
<sequence>MVCAELGIDPVNRASTPRPKVLARPAHWQAGAAVAQSPAMTKPAAVCISLACGHAAEAPATACPRCGKPMRSARQVAVLGAISLVIGLLLAVGMAVIAWRLAPGMLNPGVPDADGSRFTGTAAQGRQALVLFACVAAVGVFSALGGGWQLATGRRSRALLVLMLLALVVVALNVWRTFQLFPS</sequence>
<keyword evidence="1" id="KW-0812">Transmembrane</keyword>
<gene>
    <name evidence="2" type="ORF">DI563_15470</name>
</gene>
<keyword evidence="1" id="KW-0472">Membrane</keyword>
<proteinExistence type="predicted"/>
<dbReference type="EMBL" id="QFPP01000196">
    <property type="protein sequence ID" value="PZQ73248.1"/>
    <property type="molecule type" value="Genomic_DNA"/>
</dbReference>
<accession>A0A2W5Q7H7</accession>
<organism evidence="2 3">
    <name type="scientific">Variovorax paradoxus</name>
    <dbReference type="NCBI Taxonomy" id="34073"/>
    <lineage>
        <taxon>Bacteria</taxon>
        <taxon>Pseudomonadati</taxon>
        <taxon>Pseudomonadota</taxon>
        <taxon>Betaproteobacteria</taxon>
        <taxon>Burkholderiales</taxon>
        <taxon>Comamonadaceae</taxon>
        <taxon>Variovorax</taxon>
    </lineage>
</organism>
<evidence type="ECO:0000313" key="3">
    <source>
        <dbReference type="Proteomes" id="UP000249135"/>
    </source>
</evidence>
<keyword evidence="1" id="KW-1133">Transmembrane helix</keyword>
<feature type="transmembrane region" description="Helical" evidence="1">
    <location>
        <begin position="158"/>
        <end position="178"/>
    </location>
</feature>